<evidence type="ECO:0000313" key="1">
    <source>
        <dbReference type="EMBL" id="MCV5626582.1"/>
    </source>
</evidence>
<accession>A0AAP3A5F7</accession>
<proteinExistence type="predicted"/>
<dbReference type="AlphaFoldDB" id="A0AAP3A5F7"/>
<dbReference type="EMBL" id="JAOVKC010001743">
    <property type="protein sequence ID" value="MCV5626582.1"/>
    <property type="molecule type" value="Genomic_DNA"/>
</dbReference>
<feature type="non-terminal residue" evidence="1">
    <location>
        <position position="79"/>
    </location>
</feature>
<protein>
    <submittedName>
        <fullName evidence="1">PBSX family phage terminase large subunit</fullName>
    </submittedName>
</protein>
<feature type="non-terminal residue" evidence="1">
    <location>
        <position position="1"/>
    </location>
</feature>
<sequence length="79" mass="8621">RNPTLYRHIWLGEPVSASDMAIIKREWLEAATDAHKKLGWKAKGAVVSAHDPSDTGPDAKGYASRHGSVVKRIAEGLLM</sequence>
<evidence type="ECO:0000313" key="2">
    <source>
        <dbReference type="Proteomes" id="UP001208624"/>
    </source>
</evidence>
<name>A0AAP3A5F7_ECOLX</name>
<dbReference type="Gene3D" id="3.30.420.240">
    <property type="match status" value="1"/>
</dbReference>
<gene>
    <name evidence="1" type="ORF">OFN31_33695</name>
</gene>
<dbReference type="Proteomes" id="UP001208624">
    <property type="component" value="Unassembled WGS sequence"/>
</dbReference>
<comment type="caution">
    <text evidence="1">The sequence shown here is derived from an EMBL/GenBank/DDBJ whole genome shotgun (WGS) entry which is preliminary data.</text>
</comment>
<organism evidence="1 2">
    <name type="scientific">Escherichia coli</name>
    <dbReference type="NCBI Taxonomy" id="562"/>
    <lineage>
        <taxon>Bacteria</taxon>
        <taxon>Pseudomonadati</taxon>
        <taxon>Pseudomonadota</taxon>
        <taxon>Gammaproteobacteria</taxon>
        <taxon>Enterobacterales</taxon>
        <taxon>Enterobacteriaceae</taxon>
        <taxon>Escherichia</taxon>
    </lineage>
</organism>
<reference evidence="1" key="1">
    <citation type="submission" date="2023-06" db="EMBL/GenBank/DDBJ databases">
        <title>Deciphering the underlying mechanisms mediating the transmission of blaNDM gene from human to animals in China.</title>
        <authorList>
            <person name="Chen K."/>
            <person name="Chen S."/>
        </authorList>
    </citation>
    <scope>NUCLEOTIDE SEQUENCE</scope>
    <source>
        <strain evidence="1">1199</strain>
    </source>
</reference>